<reference evidence="1" key="2">
    <citation type="submission" date="2022-06" db="UniProtKB">
        <authorList>
            <consortium name="EnsemblMetazoa"/>
        </authorList>
    </citation>
    <scope>IDENTIFICATION</scope>
    <source>
        <strain evidence="1">PS312</strain>
    </source>
</reference>
<protein>
    <submittedName>
        <fullName evidence="1">Uncharacterized protein</fullName>
    </submittedName>
</protein>
<dbReference type="Proteomes" id="UP000005239">
    <property type="component" value="Unassembled WGS sequence"/>
</dbReference>
<dbReference type="AlphaFoldDB" id="A0A2A6CPG5"/>
<accession>A0A8R1YBB3</accession>
<sequence>MPSDPNHPRYFHKLCCGAHVRKAVRGIALASLTCLIIQTVSVAMFDEWEFFITAVTVMDFCSTAALLVGIHRENAWLVAPYLVVQLLYILAFTIEFFIDRQATSEDPDYETSIQIAHRAGTAVGIVINIYFLKVAFNFLFFLLNKTDEKTEGPYSIHCDVKSDDTKSNTTVNVDLNTISIAS</sequence>
<accession>A0A2A6CPG5</accession>
<evidence type="ECO:0000313" key="1">
    <source>
        <dbReference type="EnsemblMetazoa" id="PPA16444.1"/>
    </source>
</evidence>
<evidence type="ECO:0000313" key="2">
    <source>
        <dbReference type="Proteomes" id="UP000005239"/>
    </source>
</evidence>
<proteinExistence type="predicted"/>
<gene>
    <name evidence="1" type="primary">WBGene00105998</name>
</gene>
<keyword evidence="2" id="KW-1185">Reference proteome</keyword>
<reference evidence="2" key="1">
    <citation type="journal article" date="2008" name="Nat. Genet.">
        <title>The Pristionchus pacificus genome provides a unique perspective on nematode lifestyle and parasitism.</title>
        <authorList>
            <person name="Dieterich C."/>
            <person name="Clifton S.W."/>
            <person name="Schuster L.N."/>
            <person name="Chinwalla A."/>
            <person name="Delehaunty K."/>
            <person name="Dinkelacker I."/>
            <person name="Fulton L."/>
            <person name="Fulton R."/>
            <person name="Godfrey J."/>
            <person name="Minx P."/>
            <person name="Mitreva M."/>
            <person name="Roeseler W."/>
            <person name="Tian H."/>
            <person name="Witte H."/>
            <person name="Yang S.P."/>
            <person name="Wilson R.K."/>
            <person name="Sommer R.J."/>
        </authorList>
    </citation>
    <scope>NUCLEOTIDE SEQUENCE [LARGE SCALE GENOMIC DNA]</scope>
    <source>
        <strain evidence="2">PS312</strain>
    </source>
</reference>
<name>A0A2A6CPG5_PRIPA</name>
<dbReference type="EnsemblMetazoa" id="PPA16444.1">
    <property type="protein sequence ID" value="PPA16444.1"/>
    <property type="gene ID" value="WBGene00105998"/>
</dbReference>
<organism evidence="1 2">
    <name type="scientific">Pristionchus pacificus</name>
    <name type="common">Parasitic nematode worm</name>
    <dbReference type="NCBI Taxonomy" id="54126"/>
    <lineage>
        <taxon>Eukaryota</taxon>
        <taxon>Metazoa</taxon>
        <taxon>Ecdysozoa</taxon>
        <taxon>Nematoda</taxon>
        <taxon>Chromadorea</taxon>
        <taxon>Rhabditida</taxon>
        <taxon>Rhabditina</taxon>
        <taxon>Diplogasteromorpha</taxon>
        <taxon>Diplogasteroidea</taxon>
        <taxon>Neodiplogasteridae</taxon>
        <taxon>Pristionchus</taxon>
    </lineage>
</organism>